<evidence type="ECO:0000313" key="2">
    <source>
        <dbReference type="Proteomes" id="UP000051686"/>
    </source>
</evidence>
<gene>
    <name evidence="1" type="ORF">FD46_GL000312</name>
</gene>
<name>A0A0R1MD63_9LACO</name>
<evidence type="ECO:0000313" key="1">
    <source>
        <dbReference type="EMBL" id="KRL05980.1"/>
    </source>
</evidence>
<sequence>METNFGELLTELARGKKDKLEVMPDNFMQFQKALMNSQYRKKIIGEAKHKGVIIYHYEK</sequence>
<dbReference type="Proteomes" id="UP000051686">
    <property type="component" value="Unassembled WGS sequence"/>
</dbReference>
<dbReference type="OrthoDB" id="2146345at2"/>
<dbReference type="AlphaFoldDB" id="A0A0R1MD63"/>
<comment type="caution">
    <text evidence="1">The sequence shown here is derived from an EMBL/GenBank/DDBJ whole genome shotgun (WGS) entry which is preliminary data.</text>
</comment>
<organism evidence="1 2">
    <name type="scientific">Liquorilactobacillus oeni DSM 19972</name>
    <dbReference type="NCBI Taxonomy" id="1423777"/>
    <lineage>
        <taxon>Bacteria</taxon>
        <taxon>Bacillati</taxon>
        <taxon>Bacillota</taxon>
        <taxon>Bacilli</taxon>
        <taxon>Lactobacillales</taxon>
        <taxon>Lactobacillaceae</taxon>
        <taxon>Liquorilactobacillus</taxon>
    </lineage>
</organism>
<dbReference type="EMBL" id="AZEH01000019">
    <property type="protein sequence ID" value="KRL05980.1"/>
    <property type="molecule type" value="Genomic_DNA"/>
</dbReference>
<accession>A0A0R1MD63</accession>
<dbReference type="STRING" id="1423777.FD46_GL000312"/>
<dbReference type="PATRIC" id="fig|1423777.3.peg.331"/>
<dbReference type="RefSeq" id="WP_057895313.1">
    <property type="nucleotide sequence ID" value="NZ_AZEH01000019.1"/>
</dbReference>
<reference evidence="1 2" key="1">
    <citation type="journal article" date="2015" name="Genome Announc.">
        <title>Expanding the biotechnology potential of lactobacilli through comparative genomics of 213 strains and associated genera.</title>
        <authorList>
            <person name="Sun Z."/>
            <person name="Harris H.M."/>
            <person name="McCann A."/>
            <person name="Guo C."/>
            <person name="Argimon S."/>
            <person name="Zhang W."/>
            <person name="Yang X."/>
            <person name="Jeffery I.B."/>
            <person name="Cooney J.C."/>
            <person name="Kagawa T.F."/>
            <person name="Liu W."/>
            <person name="Song Y."/>
            <person name="Salvetti E."/>
            <person name="Wrobel A."/>
            <person name="Rasinkangas P."/>
            <person name="Parkhill J."/>
            <person name="Rea M.C."/>
            <person name="O'Sullivan O."/>
            <person name="Ritari J."/>
            <person name="Douillard F.P."/>
            <person name="Paul Ross R."/>
            <person name="Yang R."/>
            <person name="Briner A.E."/>
            <person name="Felis G.E."/>
            <person name="de Vos W.M."/>
            <person name="Barrangou R."/>
            <person name="Klaenhammer T.R."/>
            <person name="Caufield P.W."/>
            <person name="Cui Y."/>
            <person name="Zhang H."/>
            <person name="O'Toole P.W."/>
        </authorList>
    </citation>
    <scope>NUCLEOTIDE SEQUENCE [LARGE SCALE GENOMIC DNA]</scope>
    <source>
        <strain evidence="1 2">DSM 19972</strain>
    </source>
</reference>
<proteinExistence type="predicted"/>
<keyword evidence="2" id="KW-1185">Reference proteome</keyword>
<protein>
    <submittedName>
        <fullName evidence="1">Uncharacterized protein</fullName>
    </submittedName>
</protein>